<evidence type="ECO:0000313" key="1">
    <source>
        <dbReference type="EMBL" id="CRX39437.1"/>
    </source>
</evidence>
<accession>A0A0H5DS06</accession>
<sequence length="146" mass="16150">MKVKPLLVMIAVAVTLSGVLLVQRLINYMQTEEVHFEKRINPNWIRGSSATIGEKPYTLNLDQQMELISIVNESELFSQTGSLTAVSWPKLLLYRFSGQPDVTVTVVGVNEGKAIFKAEPVGKDQLLAEKSAGSMKKLIDSSRDTL</sequence>
<dbReference type="AlphaFoldDB" id="A0A0H5DS06"/>
<reference evidence="2" key="1">
    <citation type="submission" date="2015-06" db="EMBL/GenBank/DDBJ databases">
        <authorList>
            <person name="Bertelli C."/>
        </authorList>
    </citation>
    <scope>NUCLEOTIDE SEQUENCE [LARGE SCALE GENOMIC DNA]</scope>
    <source>
        <strain evidence="2">CRIB-30</strain>
    </source>
</reference>
<protein>
    <submittedName>
        <fullName evidence="1">Putative membrane protein</fullName>
    </submittedName>
</protein>
<organism evidence="1 2">
    <name type="scientific">Estrella lausannensis</name>
    <dbReference type="NCBI Taxonomy" id="483423"/>
    <lineage>
        <taxon>Bacteria</taxon>
        <taxon>Pseudomonadati</taxon>
        <taxon>Chlamydiota</taxon>
        <taxon>Chlamydiia</taxon>
        <taxon>Parachlamydiales</taxon>
        <taxon>Candidatus Criblamydiaceae</taxon>
        <taxon>Estrella</taxon>
    </lineage>
</organism>
<keyword evidence="2" id="KW-1185">Reference proteome</keyword>
<dbReference type="Proteomes" id="UP000220251">
    <property type="component" value="Unassembled WGS sequence"/>
</dbReference>
<dbReference type="OrthoDB" id="9987724at2"/>
<gene>
    <name evidence="1" type="ORF">ELAC_2116</name>
</gene>
<name>A0A0H5DS06_9BACT</name>
<dbReference type="EMBL" id="CWGJ01000028">
    <property type="protein sequence ID" value="CRX39437.1"/>
    <property type="molecule type" value="Genomic_DNA"/>
</dbReference>
<dbReference type="RefSeq" id="WP_098039304.1">
    <property type="nucleotide sequence ID" value="NZ_CWGJ01000028.1"/>
</dbReference>
<evidence type="ECO:0000313" key="2">
    <source>
        <dbReference type="Proteomes" id="UP000220251"/>
    </source>
</evidence>
<proteinExistence type="predicted"/>